<evidence type="ECO:0000256" key="1">
    <source>
        <dbReference type="SAM" id="MobiDB-lite"/>
    </source>
</evidence>
<dbReference type="HOGENOM" id="CLU_479863_0_0_1"/>
<dbReference type="AlphaFoldDB" id="F4SDD0"/>
<dbReference type="Proteomes" id="UP000001072">
    <property type="component" value="Unassembled WGS sequence"/>
</dbReference>
<feature type="region of interest" description="Disordered" evidence="1">
    <location>
        <begin position="160"/>
        <end position="314"/>
    </location>
</feature>
<feature type="compositionally biased region" description="Acidic residues" evidence="1">
    <location>
        <begin position="48"/>
        <end position="57"/>
    </location>
</feature>
<sequence length="568" mass="62071">MSMNTFREAPPRQAAMARLRAAQAAKQTKGKGKGRTSSQASISSSSEPAEEDSESEETTSGVPNPTSRTPVPRLREASVILVTPQSSLLKGQRQYVEIEPYKAQLEKERKWIASQLAQSHHSRNLYEALQAAGKTVKDDLFKLANGAYTNDPNSLVHVRGLRKPASNKQPLFNPSGDEEDYRKRLRGAGNPTQQSPGGDGPSTSASNTTTPKKVTNATQNAHHKSKATTSKGSADKSSPDDPPPDPKPVPSSRIPPPRAAKNKAQQEISAKNTGSSSNSTRPRQPRREPTPPPANSREPSPDTREGVHEDQPSLISKEEAKAIDARYHFLANAILDDSHRPSTLRPYLQDPKDPFFGLFHSPYIFPPVALFPLSNYAAAAFDHALPYARLRELLPQGFYAYHTMMTWFHHLKAETRWTVADTKNMLPCLEVVANVLKQSAKVLHASGAGSTAHHVESTSNPDAEPQSTIEPVHDVNDTQTLSLDDILDLGPTSHPHLVDDTLDGGPLTNDLEMSPSPLVEEAVENLPASARELLDSIAAIELTIPWREPSAEHIGCHPTWTKMIFSKT</sequence>
<organism evidence="3">
    <name type="scientific">Melampsora larici-populina (strain 98AG31 / pathotype 3-4-7)</name>
    <name type="common">Poplar leaf rust fungus</name>
    <dbReference type="NCBI Taxonomy" id="747676"/>
    <lineage>
        <taxon>Eukaryota</taxon>
        <taxon>Fungi</taxon>
        <taxon>Dikarya</taxon>
        <taxon>Basidiomycota</taxon>
        <taxon>Pucciniomycotina</taxon>
        <taxon>Pucciniomycetes</taxon>
        <taxon>Pucciniales</taxon>
        <taxon>Melampsoraceae</taxon>
        <taxon>Melampsora</taxon>
    </lineage>
</organism>
<feature type="compositionally biased region" description="Pro residues" evidence="1">
    <location>
        <begin position="245"/>
        <end position="258"/>
    </location>
</feature>
<dbReference type="EMBL" id="GL883248">
    <property type="protein sequence ID" value="EGF97344.1"/>
    <property type="molecule type" value="Genomic_DNA"/>
</dbReference>
<evidence type="ECO:0000313" key="3">
    <source>
        <dbReference type="Proteomes" id="UP000001072"/>
    </source>
</evidence>
<dbReference type="InParanoid" id="F4SDD0"/>
<protein>
    <submittedName>
        <fullName evidence="2">Uncharacterized protein</fullName>
    </submittedName>
</protein>
<feature type="compositionally biased region" description="Polar residues" evidence="1">
    <location>
        <begin position="263"/>
        <end position="280"/>
    </location>
</feature>
<evidence type="ECO:0000313" key="2">
    <source>
        <dbReference type="EMBL" id="EGF97344.1"/>
    </source>
</evidence>
<gene>
    <name evidence="2" type="ORF">MELLADRAFT_85850</name>
</gene>
<feature type="compositionally biased region" description="Low complexity" evidence="1">
    <location>
        <begin position="35"/>
        <end position="47"/>
    </location>
</feature>
<dbReference type="GeneID" id="18933981"/>
<accession>F4SDD0</accession>
<dbReference type="RefSeq" id="XP_007419382.1">
    <property type="nucleotide sequence ID" value="XM_007419320.1"/>
</dbReference>
<dbReference type="KEGG" id="mlr:MELLADRAFT_85850"/>
<feature type="compositionally biased region" description="Polar residues" evidence="1">
    <location>
        <begin position="457"/>
        <end position="467"/>
    </location>
</feature>
<keyword evidence="3" id="KW-1185">Reference proteome</keyword>
<name>F4SDD0_MELLP</name>
<reference evidence="3" key="1">
    <citation type="journal article" date="2011" name="Proc. Natl. Acad. Sci. U.S.A.">
        <title>Obligate biotrophy features unraveled by the genomic analysis of rust fungi.</title>
        <authorList>
            <person name="Duplessis S."/>
            <person name="Cuomo C.A."/>
            <person name="Lin Y.-C."/>
            <person name="Aerts A."/>
            <person name="Tisserant E."/>
            <person name="Veneault-Fourrey C."/>
            <person name="Joly D.L."/>
            <person name="Hacquard S."/>
            <person name="Amselem J."/>
            <person name="Cantarel B.L."/>
            <person name="Chiu R."/>
            <person name="Coutinho P.M."/>
            <person name="Feau N."/>
            <person name="Field M."/>
            <person name="Frey P."/>
            <person name="Gelhaye E."/>
            <person name="Goldberg J."/>
            <person name="Grabherr M.G."/>
            <person name="Kodira C.D."/>
            <person name="Kohler A."/>
            <person name="Kuees U."/>
            <person name="Lindquist E.A."/>
            <person name="Lucas S.M."/>
            <person name="Mago R."/>
            <person name="Mauceli E."/>
            <person name="Morin E."/>
            <person name="Murat C."/>
            <person name="Pangilinan J.L."/>
            <person name="Park R."/>
            <person name="Pearson M."/>
            <person name="Quesneville H."/>
            <person name="Rouhier N."/>
            <person name="Sakthikumar S."/>
            <person name="Salamov A.A."/>
            <person name="Schmutz J."/>
            <person name="Selles B."/>
            <person name="Shapiro H."/>
            <person name="Tanguay P."/>
            <person name="Tuskan G.A."/>
            <person name="Henrissat B."/>
            <person name="Van de Peer Y."/>
            <person name="Rouze P."/>
            <person name="Ellis J.G."/>
            <person name="Dodds P.N."/>
            <person name="Schein J.E."/>
            <person name="Zhong S."/>
            <person name="Hamelin R.C."/>
            <person name="Grigoriev I.V."/>
            <person name="Szabo L.J."/>
            <person name="Martin F."/>
        </authorList>
    </citation>
    <scope>NUCLEOTIDE SEQUENCE [LARGE SCALE GENOMIC DNA]</scope>
    <source>
        <strain evidence="3">98AG31 / pathotype 3-4-7</strain>
    </source>
</reference>
<feature type="compositionally biased region" description="Low complexity" evidence="1">
    <location>
        <begin position="11"/>
        <end position="27"/>
    </location>
</feature>
<feature type="compositionally biased region" description="Basic and acidic residues" evidence="1">
    <location>
        <begin position="299"/>
        <end position="314"/>
    </location>
</feature>
<proteinExistence type="predicted"/>
<feature type="region of interest" description="Disordered" evidence="1">
    <location>
        <begin position="1"/>
        <end position="74"/>
    </location>
</feature>
<dbReference type="VEuPathDB" id="FungiDB:MELLADRAFT_85850"/>
<feature type="compositionally biased region" description="Polar residues" evidence="1">
    <location>
        <begin position="190"/>
        <end position="220"/>
    </location>
</feature>
<feature type="region of interest" description="Disordered" evidence="1">
    <location>
        <begin position="447"/>
        <end position="467"/>
    </location>
</feature>